<dbReference type="InterPro" id="IPR009057">
    <property type="entry name" value="Homeodomain-like_sf"/>
</dbReference>
<dbReference type="Gene3D" id="3.30.40.10">
    <property type="entry name" value="Zinc/RING finger domain, C3HC4 (zinc finger)"/>
    <property type="match status" value="2"/>
</dbReference>
<keyword evidence="11" id="KW-1185">Reference proteome</keyword>
<dbReference type="PROSITE" id="PS01359">
    <property type="entry name" value="ZF_PHD_1"/>
    <property type="match status" value="1"/>
</dbReference>
<feature type="compositionally biased region" description="Low complexity" evidence="5">
    <location>
        <begin position="391"/>
        <end position="401"/>
    </location>
</feature>
<dbReference type="Pfam" id="PF00628">
    <property type="entry name" value="PHD"/>
    <property type="match status" value="1"/>
</dbReference>
<dbReference type="InterPro" id="IPR001965">
    <property type="entry name" value="Znf_PHD"/>
</dbReference>
<feature type="compositionally biased region" description="Polar residues" evidence="5">
    <location>
        <begin position="343"/>
        <end position="357"/>
    </location>
</feature>
<dbReference type="SMART" id="SM00401">
    <property type="entry name" value="ZnF_GATA"/>
    <property type="match status" value="1"/>
</dbReference>
<keyword evidence="3" id="KW-0862">Zinc</keyword>
<dbReference type="InterPro" id="IPR029617">
    <property type="entry name" value="Snt2"/>
</dbReference>
<dbReference type="InterPro" id="IPR017884">
    <property type="entry name" value="SANT_dom"/>
</dbReference>
<dbReference type="InterPro" id="IPR034732">
    <property type="entry name" value="EPHD"/>
</dbReference>
<comment type="caution">
    <text evidence="10">The sequence shown here is derived from an EMBL/GenBank/DDBJ whole genome shotgun (WGS) entry which is preliminary data.</text>
</comment>
<dbReference type="Proteomes" id="UP000836402">
    <property type="component" value="Unassembled WGS sequence"/>
</dbReference>
<evidence type="ECO:0000256" key="1">
    <source>
        <dbReference type="ARBA" id="ARBA00022723"/>
    </source>
</evidence>
<dbReference type="PANTHER" id="PTHR47672:SF1">
    <property type="entry name" value="E3 UBIQUITIN-PROTEIN LIGASE SNT2"/>
    <property type="match status" value="1"/>
</dbReference>
<dbReference type="Pfam" id="PF01426">
    <property type="entry name" value="BAH"/>
    <property type="match status" value="1"/>
</dbReference>
<dbReference type="InterPro" id="IPR011011">
    <property type="entry name" value="Znf_FYVE_PHD"/>
</dbReference>
<feature type="domain" description="SANT" evidence="8">
    <location>
        <begin position="487"/>
        <end position="534"/>
    </location>
</feature>
<dbReference type="Gene3D" id="1.10.10.60">
    <property type="entry name" value="Homeodomain-like"/>
    <property type="match status" value="1"/>
</dbReference>
<dbReference type="Pfam" id="PF00320">
    <property type="entry name" value="GATA"/>
    <property type="match status" value="1"/>
</dbReference>
<evidence type="ECO:0008006" key="12">
    <source>
        <dbReference type="Google" id="ProtNLM"/>
    </source>
</evidence>
<evidence type="ECO:0000256" key="2">
    <source>
        <dbReference type="ARBA" id="ARBA00022771"/>
    </source>
</evidence>
<keyword evidence="1" id="KW-0479">Metal-binding</keyword>
<protein>
    <recommendedName>
        <fullName evidence="12">PHD-type domain-containing protein</fullName>
    </recommendedName>
</protein>
<dbReference type="Pfam" id="PF13832">
    <property type="entry name" value="zf-HC5HC2H_2"/>
    <property type="match status" value="1"/>
</dbReference>
<proteinExistence type="predicted"/>
<dbReference type="InterPro" id="IPR001025">
    <property type="entry name" value="BAH_dom"/>
</dbReference>
<dbReference type="SUPFAM" id="SSF46689">
    <property type="entry name" value="Homeodomain-like"/>
    <property type="match status" value="1"/>
</dbReference>
<dbReference type="InterPro" id="IPR043151">
    <property type="entry name" value="BAH_sf"/>
</dbReference>
<name>A0ABN7J2R0_9BASI</name>
<dbReference type="CDD" id="cd00202">
    <property type="entry name" value="ZnF_GATA"/>
    <property type="match status" value="1"/>
</dbReference>
<dbReference type="PANTHER" id="PTHR47672">
    <property type="entry name" value="E3 UBIQUITIN-PROTEIN LIGASE SNT2"/>
    <property type="match status" value="1"/>
</dbReference>
<evidence type="ECO:0000256" key="3">
    <source>
        <dbReference type="ARBA" id="ARBA00022833"/>
    </source>
</evidence>
<organism evidence="10 11">
    <name type="scientific">Tilletia caries</name>
    <name type="common">wheat bunt fungus</name>
    <dbReference type="NCBI Taxonomy" id="13290"/>
    <lineage>
        <taxon>Eukaryota</taxon>
        <taxon>Fungi</taxon>
        <taxon>Dikarya</taxon>
        <taxon>Basidiomycota</taxon>
        <taxon>Ustilaginomycotina</taxon>
        <taxon>Exobasidiomycetes</taxon>
        <taxon>Tilletiales</taxon>
        <taxon>Tilletiaceae</taxon>
        <taxon>Tilletia</taxon>
    </lineage>
</organism>
<dbReference type="PROSITE" id="PS50114">
    <property type="entry name" value="GATA_ZN_FINGER_2"/>
    <property type="match status" value="1"/>
</dbReference>
<evidence type="ECO:0000256" key="5">
    <source>
        <dbReference type="SAM" id="MobiDB-lite"/>
    </source>
</evidence>
<dbReference type="Gene3D" id="2.30.30.490">
    <property type="match status" value="1"/>
</dbReference>
<dbReference type="PROSITE" id="PS51293">
    <property type="entry name" value="SANT"/>
    <property type="match status" value="1"/>
</dbReference>
<evidence type="ECO:0000313" key="11">
    <source>
        <dbReference type="Proteomes" id="UP000836402"/>
    </source>
</evidence>
<dbReference type="SMART" id="SM00439">
    <property type="entry name" value="BAH"/>
    <property type="match status" value="1"/>
</dbReference>
<dbReference type="Gene3D" id="3.30.50.10">
    <property type="entry name" value="Erythroid Transcription Factor GATA-1, subunit A"/>
    <property type="match status" value="1"/>
</dbReference>
<dbReference type="InterPro" id="IPR019787">
    <property type="entry name" value="Znf_PHD-finger"/>
</dbReference>
<sequence length="1118" mass="122537">MATIRIGGPAVRASSFASSLLQEQKGAQAPVTKIQLRDKKTINVNDHIYLSAPWAPGAGDPYVIGRVMEFVNPAANNRQGQQPAAQHAGPVRLQVRVNVFLRMRDISSRPSHDPRLLVATMHSDLFSTDNIRGKCEVRHRDLIGDGSAPEISTWKKREDHFWYHQLYDRYIHRFYDVILTDKIKNAPPDVLTVLRERYSFVIAEVGMTQDLCDALRGCLVCHRWAASAHPGPQRTADEDVRGVRCFNNWPYRYFGQHTAATDVLDPHDSIYPRATTRLGPKFQAVVPTWEEQIELGVGANALAKAAVAMAKQAKQLQEIENGGVGGSGNSSKEVGLLPAALGSSTAGLSGTAESTGTAVEGEVTPAVLEPNKTFKGVKRKRDDDGHGGTGTSTPSSGGADSNELPERGGDETITPIFSAERFARHSAEEANIDQYLRLTTFALNRIPPYNMKLLATSLEVFMMKNGNCQAAMQAMADKPLSELNYVEWEPKEIKRFEAGLTDWGADMNQLKKLLPGKTVAQIVRFYYSWKTAQLRDQWKAEQAAQHSKNKAKPKDPEFYTATSAGTTRAVSPTLSVMEFPTAGTSAVSHAHRSCFMCNTTSSALWYKGPASWSNRALCVGCGVYWRKYAAESTPSLELIATNKKPAVEENGLGVQLPVLSAKSREMQAPARQPVPKPEAVRCVFCRRIEPKRKLITCIQCSMTVHIGCHGVDDREFNPHAWLCEPCLNEKMRFANLNPECVLCPAREAERLAATNSNLSAAMRRTKSQMLVVRDEKEEAAPQPLTALEAVKPTESNNWAHTLCAVWIPEIAFSNATSLKDVEGAGYLPTWRYQAVCEVCGLRQGACVTCAESTCKNTFHVSCAYARKPDYTFAFEIQPVKSSRRDAVPTVSFKEETGNMSALIWCKDHRDQAKLKKIYEQHEIDSRTGLSVLQLYARTHKTMQAIAPTVAAASTSDVSYALLRRAKRLDAITSSGTAIGAATGVSSSHHLHAHRSSSGFGPAIAGFGMGGLPITTAGGPSAVAAAMLVMEENSRKKIKLGPPYECVRCKTHYSPGWWPLVDEDRPEAEAEEEGEATQTEETIGRVGSMSVTGVAIGPPNGRKVCCNRCRALVRPDLHL</sequence>
<evidence type="ECO:0000259" key="6">
    <source>
        <dbReference type="PROSITE" id="PS50114"/>
    </source>
</evidence>
<dbReference type="CDD" id="cd15489">
    <property type="entry name" value="PHD_SF"/>
    <property type="match status" value="1"/>
</dbReference>
<dbReference type="SUPFAM" id="SSF57903">
    <property type="entry name" value="FYVE/PHD zinc finger"/>
    <property type="match status" value="1"/>
</dbReference>
<dbReference type="PROSITE" id="PS51038">
    <property type="entry name" value="BAH"/>
    <property type="match status" value="1"/>
</dbReference>
<feature type="domain" description="PHD-type" evidence="9">
    <location>
        <begin position="764"/>
        <end position="895"/>
    </location>
</feature>
<dbReference type="SMART" id="SM00249">
    <property type="entry name" value="PHD"/>
    <property type="match status" value="2"/>
</dbReference>
<dbReference type="InterPro" id="IPR019786">
    <property type="entry name" value="Zinc_finger_PHD-type_CS"/>
</dbReference>
<feature type="domain" description="BAH" evidence="7">
    <location>
        <begin position="40"/>
        <end position="178"/>
    </location>
</feature>
<evidence type="ECO:0000259" key="7">
    <source>
        <dbReference type="PROSITE" id="PS51038"/>
    </source>
</evidence>
<keyword evidence="2 4" id="KW-0863">Zinc-finger</keyword>
<accession>A0ABN7J2R0</accession>
<dbReference type="InterPro" id="IPR013083">
    <property type="entry name" value="Znf_RING/FYVE/PHD"/>
</dbReference>
<gene>
    <name evidence="10" type="ORF">JKIAZH3_G8679</name>
</gene>
<feature type="region of interest" description="Disordered" evidence="5">
    <location>
        <begin position="343"/>
        <end position="411"/>
    </location>
</feature>
<evidence type="ECO:0000259" key="9">
    <source>
        <dbReference type="PROSITE" id="PS51805"/>
    </source>
</evidence>
<evidence type="ECO:0000256" key="4">
    <source>
        <dbReference type="PROSITE-ProRule" id="PRU00094"/>
    </source>
</evidence>
<evidence type="ECO:0000259" key="8">
    <source>
        <dbReference type="PROSITE" id="PS51293"/>
    </source>
</evidence>
<dbReference type="PROSITE" id="PS51805">
    <property type="entry name" value="EPHD"/>
    <property type="match status" value="1"/>
</dbReference>
<dbReference type="SUPFAM" id="SSF57716">
    <property type="entry name" value="Glucocorticoid receptor-like (DNA-binding domain)"/>
    <property type="match status" value="1"/>
</dbReference>
<dbReference type="InterPro" id="IPR000679">
    <property type="entry name" value="Znf_GATA"/>
</dbReference>
<dbReference type="InterPro" id="IPR013088">
    <property type="entry name" value="Znf_NHR/GATA"/>
</dbReference>
<evidence type="ECO:0000313" key="10">
    <source>
        <dbReference type="EMBL" id="CAD6939327.1"/>
    </source>
</evidence>
<dbReference type="EMBL" id="CAJHJG010004208">
    <property type="protein sequence ID" value="CAD6939327.1"/>
    <property type="molecule type" value="Genomic_DNA"/>
</dbReference>
<feature type="domain" description="GATA-type" evidence="6">
    <location>
        <begin position="588"/>
        <end position="626"/>
    </location>
</feature>
<reference evidence="10" key="1">
    <citation type="submission" date="2020-10" db="EMBL/GenBank/DDBJ databases">
        <authorList>
            <person name="Sedaghatjoo S."/>
        </authorList>
    </citation>
    <scope>NUCLEOTIDE SEQUENCE</scope>
    <source>
        <strain evidence="10">AZH3</strain>
    </source>
</reference>